<evidence type="ECO:0000313" key="3">
    <source>
        <dbReference type="Proteomes" id="UP000677152"/>
    </source>
</evidence>
<dbReference type="Pfam" id="PF11209">
    <property type="entry name" value="LmeA"/>
    <property type="match status" value="1"/>
</dbReference>
<proteinExistence type="predicted"/>
<evidence type="ECO:0000256" key="1">
    <source>
        <dbReference type="SAM" id="MobiDB-lite"/>
    </source>
</evidence>
<gene>
    <name evidence="2" type="ORF">KCV87_21840</name>
</gene>
<feature type="region of interest" description="Disordered" evidence="1">
    <location>
        <begin position="149"/>
        <end position="170"/>
    </location>
</feature>
<name>A0AA45L2P3_9PSEU</name>
<sequence length="268" mass="28500">MTAPEPRRPRRGRKLVITALVLGGLLVAADFGLAAAGEYQVAQRMRDKLQLSEDPAVRINGFPFITQALGGDYRDIEITANGVPVRDQLRDLEIKANLYHTRIGLSELLAGDTSNARIDQVKGSVKIKANDLNRLVNQVTPFTDMAIEPDTRPVEQGGPETQGGQQPPTAAAVKLSGTTSLAGRKIRISAYGTVTLSGGMVEIGVNDVEIDDTSLAGLNEVLGAVRSALNVKIDPGSLPFTVTPTAVRVESGALTVEGTLENIPLDQR</sequence>
<dbReference type="AlphaFoldDB" id="A0AA45L2P3"/>
<accession>A0AA45L2P3</accession>
<reference evidence="2" key="1">
    <citation type="submission" date="2021-04" db="EMBL/GenBank/DDBJ databases">
        <title>Genomic sequence of Actinosynnema pretiosum subsp. pretiosum ATCC 31280 (C-14919).</title>
        <authorList>
            <person name="Bai L."/>
            <person name="Wang X."/>
            <person name="Xiao Y."/>
        </authorList>
    </citation>
    <scope>NUCLEOTIDE SEQUENCE</scope>
    <source>
        <strain evidence="2">ATCC 31280</strain>
    </source>
</reference>
<dbReference type="Proteomes" id="UP000677152">
    <property type="component" value="Chromosome"/>
</dbReference>
<evidence type="ECO:0000313" key="2">
    <source>
        <dbReference type="EMBL" id="QUF02141.1"/>
    </source>
</evidence>
<feature type="compositionally biased region" description="Low complexity" evidence="1">
    <location>
        <begin position="154"/>
        <end position="169"/>
    </location>
</feature>
<protein>
    <submittedName>
        <fullName evidence="2">DUF2993 domain-containing protein</fullName>
    </submittedName>
</protein>
<dbReference type="EMBL" id="CP073249">
    <property type="protein sequence ID" value="QUF02141.1"/>
    <property type="molecule type" value="Genomic_DNA"/>
</dbReference>
<dbReference type="InterPro" id="IPR021373">
    <property type="entry name" value="DUF2993"/>
</dbReference>
<organism evidence="2 3">
    <name type="scientific">Actinosynnema pretiosum subsp. pretiosum</name>
    <dbReference type="NCBI Taxonomy" id="103721"/>
    <lineage>
        <taxon>Bacteria</taxon>
        <taxon>Bacillati</taxon>
        <taxon>Actinomycetota</taxon>
        <taxon>Actinomycetes</taxon>
        <taxon>Pseudonocardiales</taxon>
        <taxon>Pseudonocardiaceae</taxon>
        <taxon>Actinosynnema</taxon>
    </lineage>
</organism>